<evidence type="ECO:0000313" key="6">
    <source>
        <dbReference type="Proteomes" id="UP001474421"/>
    </source>
</evidence>
<feature type="domain" description="GBD/FH3" evidence="3">
    <location>
        <begin position="63"/>
        <end position="416"/>
    </location>
</feature>
<dbReference type="Pfam" id="PF24959">
    <property type="entry name" value="FH3_FHOD1-3"/>
    <property type="match status" value="1"/>
</dbReference>
<dbReference type="InterPro" id="IPR016024">
    <property type="entry name" value="ARM-type_fold"/>
</dbReference>
<dbReference type="SUPFAM" id="SSF48371">
    <property type="entry name" value="ARM repeat"/>
    <property type="match status" value="1"/>
</dbReference>
<dbReference type="InterPro" id="IPR011989">
    <property type="entry name" value="ARM-like"/>
</dbReference>
<feature type="compositionally biased region" description="Basic residues" evidence="2">
    <location>
        <begin position="1370"/>
        <end position="1385"/>
    </location>
</feature>
<feature type="compositionally biased region" description="Basic and acidic residues" evidence="2">
    <location>
        <begin position="1292"/>
        <end position="1302"/>
    </location>
</feature>
<feature type="domain" description="FH2" evidence="4">
    <location>
        <begin position="869"/>
        <end position="1263"/>
    </location>
</feature>
<dbReference type="InterPro" id="IPR041387">
    <property type="entry name" value="FHOD1_GBD_N"/>
</dbReference>
<feature type="region of interest" description="Disordered" evidence="2">
    <location>
        <begin position="1275"/>
        <end position="1386"/>
    </location>
</feature>
<sequence length="1407" mass="154577">MAEPAAPPEAPGAVQCRLQYLEDADPFCCAAFPEPRRPPGLPVAEALPLAAQLPAFLRLLGAPLRLEDCALQVLPSGHYLDLELSLLEQKDELEVFYEDISKGRRPILLLRTQLSVRVHAIIEKLYRSKGPELRRSLFSLKQLFQDDKDLVPEFVNSEGLTCLVSVGAEADQNYQNYILRALSQIMLFVDGMMGVIQHPETVRWLYTLTGSPYRLVVKTALKLLLVFVEFTESNAQLLIQAVVTVEQGRGGVPWSRLVAILEQKSGADTELQVFAMTLINKTLAALPDQDSFYDVTDCLEQQGMEQLIQAHLASKGTDPDLRQQLALYENALKEEDEPEEPLPGTRAKERRRGDEGRQGARRSFLAAEAQEENKGVPAAADTFPNPQETLDLEGGSCEQLPSPSASCIQLSVPLAPVEGPQLAGLGERSVFKLHETASAWREEAPPVCGDKPILRHFDAFRGETEMGIKTMEGACWAGLTEEQVGFGHGCPAKGQARFVVPGGQSEVTKTDEGRVGEEKGCTWEGDPAKLPRKGKRMGLLLLSIFPLVLRHPVRGRCEAGAGLCITRKRKAFEEDPLFRGPLLTSGWNEMRRAFLSSLAKARFLENLVASQKEKISAISRGRAEVLGEAVSSTEQASPGRWSEGQDGNTKWKEPSSEPGLDHEAGRESASSKDASPSHPFNTSCVVGPDPECAPCGISGALESRKLMLDMLFTNKSPPGLERTLLFARDQGTEEKGKIPHQEEEGQERMGQQIDSQALPLQSQFSVEAETSLKSLDRTQVTGGPLGPRSQPLKIQDLDFSDLCEEEDFDVQEAKVAETALPHMALGAGEGLAPPLIPGCAPPPPAPPPPAGIPGPPPPPPFSSPFPGGKASSPAKKKKTVKLFWSELKDIDGPARESRFGQATLWASLEKVEVDSAKLEHLFESRAKEIPSSKKAVDGRKLVVVLDPKRSNAINIGLTVLPPIHVIKAAILSFDEFAINKEGIEKILTMVPTEEEKQKIQEAQLANPNLPLGSAEQFLLTLSSIAELPARLQLWAFKLDYEALEKEIVEPLFDLKLGMEQLTKNQTFRRILATLLAMGNLLNGSQSRGFELSYLAKVSEVKDTVHRQSLLHHLCHFVVVEFPTTTDLYSEIAALTRCAKVDFEELAESVLQLERRCKASWEHLKAIAKHDCKPALKNKLLDFLQASTEKIGLLKIIHRRVLNRFHSFLLFLGYDAHSAQNMRVTSFCRLLREFALEYHTCRERVLQQQKKRAACRERNKTRGRMITEMEKFAVASKTEDGSAPPAVLSASPEQKEEASHKDLTSLLVSPAESPGHRSRASRGAGKQNPAGGSTPQEEAAGSPEDASEEIMNRLVKSVTQRSPARSGLAKERRRSRGNRKSLRRTLKSGLNEELVQALGLAPSASVSV</sequence>
<keyword evidence="6" id="KW-1185">Reference proteome</keyword>
<dbReference type="InterPro" id="IPR056771">
    <property type="entry name" value="FH3_FHOD1-3-like"/>
</dbReference>
<feature type="compositionally biased region" description="Polar residues" evidence="2">
    <location>
        <begin position="671"/>
        <end position="682"/>
    </location>
</feature>
<dbReference type="GO" id="GO:0030866">
    <property type="term" value="P:cortical actin cytoskeleton organization"/>
    <property type="evidence" value="ECO:0007669"/>
    <property type="project" value="TreeGrafter"/>
</dbReference>
<keyword evidence="1" id="KW-0009">Actin-binding</keyword>
<dbReference type="PROSITE" id="PS51444">
    <property type="entry name" value="FH2"/>
    <property type="match status" value="1"/>
</dbReference>
<dbReference type="PANTHER" id="PTHR45920">
    <property type="entry name" value="FORMIN HOMOLOGY 2 DOMAIN CONTAINING, ISOFORM I"/>
    <property type="match status" value="1"/>
</dbReference>
<reference evidence="5 6" key="1">
    <citation type="journal article" date="2024" name="Proc. Natl. Acad. Sci. U.S.A.">
        <title>The genetic regulatory architecture and epigenomic basis for age-related changes in rattlesnake venom.</title>
        <authorList>
            <person name="Hogan M.P."/>
            <person name="Holding M.L."/>
            <person name="Nystrom G.S."/>
            <person name="Colston T.J."/>
            <person name="Bartlett D.A."/>
            <person name="Mason A.J."/>
            <person name="Ellsworth S.A."/>
            <person name="Rautsaw R.M."/>
            <person name="Lawrence K.C."/>
            <person name="Strickland J.L."/>
            <person name="He B."/>
            <person name="Fraser P."/>
            <person name="Margres M.J."/>
            <person name="Gilbert D.M."/>
            <person name="Gibbs H.L."/>
            <person name="Parkinson C.L."/>
            <person name="Rokyta D.R."/>
        </authorList>
    </citation>
    <scope>NUCLEOTIDE SEQUENCE [LARGE SCALE GENOMIC DNA]</scope>
    <source>
        <strain evidence="5">DRR0105</strain>
    </source>
</reference>
<dbReference type="FunFam" id="1.25.10.10:FF:000056">
    <property type="entry name" value="FH1/FH2 domain-containing protein 3 isoform X1"/>
    <property type="match status" value="1"/>
</dbReference>
<dbReference type="GO" id="GO:0005856">
    <property type="term" value="C:cytoskeleton"/>
    <property type="evidence" value="ECO:0007669"/>
    <property type="project" value="TreeGrafter"/>
</dbReference>
<protein>
    <submittedName>
        <fullName evidence="5">FH1/FH2 domain-containing protein 1</fullName>
    </submittedName>
</protein>
<dbReference type="Gene3D" id="1.20.58.2220">
    <property type="entry name" value="Formin, FH2 domain"/>
    <property type="match status" value="1"/>
</dbReference>
<dbReference type="GO" id="GO:0051015">
    <property type="term" value="F:actin filament binding"/>
    <property type="evidence" value="ECO:0007669"/>
    <property type="project" value="TreeGrafter"/>
</dbReference>
<dbReference type="Gene3D" id="1.25.10.10">
    <property type="entry name" value="Leucine-rich Repeat Variant"/>
    <property type="match status" value="1"/>
</dbReference>
<dbReference type="Pfam" id="PF18382">
    <property type="entry name" value="Formin_GBD_N"/>
    <property type="match status" value="1"/>
</dbReference>
<dbReference type="PANTHER" id="PTHR45920:SF2">
    <property type="entry name" value="FH1_FH2 DOMAIN-CONTAINING PROTEIN 1"/>
    <property type="match status" value="1"/>
</dbReference>
<dbReference type="SUPFAM" id="SSF101447">
    <property type="entry name" value="Formin homology 2 domain (FH2 domain)"/>
    <property type="match status" value="1"/>
</dbReference>
<dbReference type="SMART" id="SM00498">
    <property type="entry name" value="FH2"/>
    <property type="match status" value="1"/>
</dbReference>
<name>A0AAW1AUI0_CROAD</name>
<evidence type="ECO:0000256" key="2">
    <source>
        <dbReference type="SAM" id="MobiDB-lite"/>
    </source>
</evidence>
<evidence type="ECO:0000313" key="5">
    <source>
        <dbReference type="EMBL" id="KAK9392862.1"/>
    </source>
</evidence>
<evidence type="ECO:0000259" key="3">
    <source>
        <dbReference type="PROSITE" id="PS51232"/>
    </source>
</evidence>
<feature type="region of interest" description="Disordered" evidence="2">
    <location>
        <begin position="629"/>
        <end position="682"/>
    </location>
</feature>
<dbReference type="InterPro" id="IPR014768">
    <property type="entry name" value="GBD/FH3_dom"/>
</dbReference>
<dbReference type="PROSITE" id="PS51232">
    <property type="entry name" value="GBD_FH3"/>
    <property type="match status" value="1"/>
</dbReference>
<accession>A0AAW1AUI0</accession>
<feature type="compositionally biased region" description="Low complexity" evidence="2">
    <location>
        <begin position="864"/>
        <end position="873"/>
    </location>
</feature>
<evidence type="ECO:0000259" key="4">
    <source>
        <dbReference type="PROSITE" id="PS51444"/>
    </source>
</evidence>
<feature type="region of interest" description="Disordered" evidence="2">
    <location>
        <begin position="837"/>
        <end position="874"/>
    </location>
</feature>
<dbReference type="Proteomes" id="UP001474421">
    <property type="component" value="Unassembled WGS sequence"/>
</dbReference>
<dbReference type="Pfam" id="PF02181">
    <property type="entry name" value="FH2"/>
    <property type="match status" value="1"/>
</dbReference>
<comment type="caution">
    <text evidence="5">The sequence shown here is derived from an EMBL/GenBank/DDBJ whole genome shotgun (WGS) entry which is preliminary data.</text>
</comment>
<feature type="compositionally biased region" description="Basic and acidic residues" evidence="2">
    <location>
        <begin position="649"/>
        <end position="670"/>
    </location>
</feature>
<dbReference type="InterPro" id="IPR042201">
    <property type="entry name" value="FH2_Formin_sf"/>
</dbReference>
<gene>
    <name evidence="5" type="ORF">NXF25_016951</name>
</gene>
<feature type="region of interest" description="Disordered" evidence="2">
    <location>
        <begin position="330"/>
        <end position="398"/>
    </location>
</feature>
<dbReference type="EMBL" id="JAOTOJ010000015">
    <property type="protein sequence ID" value="KAK9392862.1"/>
    <property type="molecule type" value="Genomic_DNA"/>
</dbReference>
<organism evidence="5 6">
    <name type="scientific">Crotalus adamanteus</name>
    <name type="common">Eastern diamondback rattlesnake</name>
    <dbReference type="NCBI Taxonomy" id="8729"/>
    <lineage>
        <taxon>Eukaryota</taxon>
        <taxon>Metazoa</taxon>
        <taxon>Chordata</taxon>
        <taxon>Craniata</taxon>
        <taxon>Vertebrata</taxon>
        <taxon>Euteleostomi</taxon>
        <taxon>Lepidosauria</taxon>
        <taxon>Squamata</taxon>
        <taxon>Bifurcata</taxon>
        <taxon>Unidentata</taxon>
        <taxon>Episquamata</taxon>
        <taxon>Toxicofera</taxon>
        <taxon>Serpentes</taxon>
        <taxon>Colubroidea</taxon>
        <taxon>Viperidae</taxon>
        <taxon>Crotalinae</taxon>
        <taxon>Crotalus</taxon>
    </lineage>
</organism>
<evidence type="ECO:0000256" key="1">
    <source>
        <dbReference type="ARBA" id="ARBA00023203"/>
    </source>
</evidence>
<proteinExistence type="predicted"/>
<feature type="compositionally biased region" description="Pro residues" evidence="2">
    <location>
        <begin position="837"/>
        <end position="863"/>
    </location>
</feature>
<dbReference type="GO" id="GO:0005737">
    <property type="term" value="C:cytoplasm"/>
    <property type="evidence" value="ECO:0007669"/>
    <property type="project" value="TreeGrafter"/>
</dbReference>
<dbReference type="InterPro" id="IPR015425">
    <property type="entry name" value="FH2_Formin"/>
</dbReference>